<dbReference type="RefSeq" id="WP_344547231.1">
    <property type="nucleotide sequence ID" value="NZ_BAAATD010000013.1"/>
</dbReference>
<proteinExistence type="predicted"/>
<evidence type="ECO:0000313" key="2">
    <source>
        <dbReference type="Proteomes" id="UP001501509"/>
    </source>
</evidence>
<keyword evidence="2" id="KW-1185">Reference proteome</keyword>
<accession>A0ABN3QI42</accession>
<gene>
    <name evidence="1" type="ORF">GCM10010411_74850</name>
</gene>
<sequence length="98" mass="11113">MRWEEHLDCPPMVQMSGSPPRPVYLLAWVRSDVDARWRGVVTYIQQHDDQPAQRVVIDVAGDRLATLLPPVAYHNVPRLHLTASGAVQPWQPQPQSDP</sequence>
<organism evidence="1 2">
    <name type="scientific">Actinomadura fulvescens</name>
    <dbReference type="NCBI Taxonomy" id="46160"/>
    <lineage>
        <taxon>Bacteria</taxon>
        <taxon>Bacillati</taxon>
        <taxon>Actinomycetota</taxon>
        <taxon>Actinomycetes</taxon>
        <taxon>Streptosporangiales</taxon>
        <taxon>Thermomonosporaceae</taxon>
        <taxon>Actinomadura</taxon>
    </lineage>
</organism>
<evidence type="ECO:0000313" key="1">
    <source>
        <dbReference type="EMBL" id="GAA2626862.1"/>
    </source>
</evidence>
<protein>
    <submittedName>
        <fullName evidence="1">Uncharacterized protein</fullName>
    </submittedName>
</protein>
<dbReference type="Proteomes" id="UP001501509">
    <property type="component" value="Unassembled WGS sequence"/>
</dbReference>
<comment type="caution">
    <text evidence="1">The sequence shown here is derived from an EMBL/GenBank/DDBJ whole genome shotgun (WGS) entry which is preliminary data.</text>
</comment>
<dbReference type="EMBL" id="BAAATD010000013">
    <property type="protein sequence ID" value="GAA2626862.1"/>
    <property type="molecule type" value="Genomic_DNA"/>
</dbReference>
<reference evidence="1 2" key="1">
    <citation type="journal article" date="2019" name="Int. J. Syst. Evol. Microbiol.">
        <title>The Global Catalogue of Microorganisms (GCM) 10K type strain sequencing project: providing services to taxonomists for standard genome sequencing and annotation.</title>
        <authorList>
            <consortium name="The Broad Institute Genomics Platform"/>
            <consortium name="The Broad Institute Genome Sequencing Center for Infectious Disease"/>
            <person name="Wu L."/>
            <person name="Ma J."/>
        </authorList>
    </citation>
    <scope>NUCLEOTIDE SEQUENCE [LARGE SCALE GENOMIC DNA]</scope>
    <source>
        <strain evidence="1 2">JCM 6833</strain>
    </source>
</reference>
<name>A0ABN3QI42_9ACTN</name>